<gene>
    <name evidence="5" type="ORF">HY912_22320</name>
</gene>
<keyword evidence="2 4" id="KW-0547">Nucleotide-binding</keyword>
<dbReference type="InterPro" id="IPR029047">
    <property type="entry name" value="HSP70_peptide-bd_sf"/>
</dbReference>
<accession>A0A9D6Z5L3</accession>
<dbReference type="InterPro" id="IPR013126">
    <property type="entry name" value="Hsp_70_fam"/>
</dbReference>
<dbReference type="Gene3D" id="3.30.420.40">
    <property type="match status" value="2"/>
</dbReference>
<organism evidence="5 6">
    <name type="scientific">Desulfomonile tiedjei</name>
    <dbReference type="NCBI Taxonomy" id="2358"/>
    <lineage>
        <taxon>Bacteria</taxon>
        <taxon>Pseudomonadati</taxon>
        <taxon>Thermodesulfobacteriota</taxon>
        <taxon>Desulfomonilia</taxon>
        <taxon>Desulfomonilales</taxon>
        <taxon>Desulfomonilaceae</taxon>
        <taxon>Desulfomonile</taxon>
    </lineage>
</organism>
<dbReference type="InterPro" id="IPR018181">
    <property type="entry name" value="Heat_shock_70_CS"/>
</dbReference>
<name>A0A9D6Z5L3_9BACT</name>
<comment type="similarity">
    <text evidence="1 4">Belongs to the heat shock protein 70 family.</text>
</comment>
<reference evidence="5" key="1">
    <citation type="submission" date="2020-07" db="EMBL/GenBank/DDBJ databases">
        <title>Huge and variable diversity of episymbiotic CPR bacteria and DPANN archaea in groundwater ecosystems.</title>
        <authorList>
            <person name="He C.Y."/>
            <person name="Keren R."/>
            <person name="Whittaker M."/>
            <person name="Farag I.F."/>
            <person name="Doudna J."/>
            <person name="Cate J.H.D."/>
            <person name="Banfield J.F."/>
        </authorList>
    </citation>
    <scope>NUCLEOTIDE SEQUENCE</scope>
    <source>
        <strain evidence="5">NC_groundwater_1664_Pr3_B-0.1um_52_9</strain>
    </source>
</reference>
<keyword evidence="3 4" id="KW-0067">ATP-binding</keyword>
<evidence type="ECO:0000256" key="1">
    <source>
        <dbReference type="ARBA" id="ARBA00007381"/>
    </source>
</evidence>
<dbReference type="PROSITE" id="PS00329">
    <property type="entry name" value="HSP70_2"/>
    <property type="match status" value="1"/>
</dbReference>
<evidence type="ECO:0000256" key="4">
    <source>
        <dbReference type="RuleBase" id="RU003322"/>
    </source>
</evidence>
<dbReference type="GO" id="GO:0005524">
    <property type="term" value="F:ATP binding"/>
    <property type="evidence" value="ECO:0007669"/>
    <property type="project" value="UniProtKB-KW"/>
</dbReference>
<sequence>MGLLSDPEHPVLGIDLGTTFSAIARWDGLGPEVYVGLEGTYTTQSVVYYQEDCEDGDEYVVGELAYQQTLIEPQNGIIGVKRLMDNRDYAIVLGETKPKSHNPVQISSEILRRLYKDVAEKFPGGKFKAKGLVVTVPYYFRANQRKNTREAAEAAGLPNVLGIVDEPVAASLSYAFDMLKNNGQKDHHEKILVFDLGGGTFDLTVFDYRQTADMLRFEVLGVGGDDRLGGMDFDRCIADYLISKEGIELKGFNDKEKRRCEEKLLKIARKGKEALAATKSYQLSQDGIPTRKGSFLSTRLTQDELQACILDYLAEVADIVLQTCMFCNVIPARRVVDRKEIKETIATRGIDGLRDYFADHKITRVVRVGGSSKMLFFRRLLEAMFGADKVYSSRNPDLAVVEGAAIYAAYLYDPEVLGRKVEIIHRNSHAFGVAVKGGHFSPLIGRNVPLPANAQKCYTPVVDNITELEIKVYQGESDLAKDNAHVGTVHVRGLPPRPARTLDIWITFDMNSEGLLMVTTEVKEKNQTLSLDVKPLETR</sequence>
<dbReference type="Gene3D" id="2.60.34.10">
    <property type="entry name" value="Substrate Binding Domain Of DNAk, Chain A, domain 1"/>
    <property type="match status" value="1"/>
</dbReference>
<comment type="caution">
    <text evidence="5">The sequence shown here is derived from an EMBL/GenBank/DDBJ whole genome shotgun (WGS) entry which is preliminary data.</text>
</comment>
<dbReference type="SUPFAM" id="SSF100920">
    <property type="entry name" value="Heat shock protein 70kD (HSP70), peptide-binding domain"/>
    <property type="match status" value="1"/>
</dbReference>
<protein>
    <submittedName>
        <fullName evidence="5">Hsp70 family protein</fullName>
    </submittedName>
</protein>
<dbReference type="PROSITE" id="PS00297">
    <property type="entry name" value="HSP70_1"/>
    <property type="match status" value="1"/>
</dbReference>
<evidence type="ECO:0000313" key="6">
    <source>
        <dbReference type="Proteomes" id="UP000807825"/>
    </source>
</evidence>
<dbReference type="PRINTS" id="PR00301">
    <property type="entry name" value="HEATSHOCK70"/>
</dbReference>
<dbReference type="SUPFAM" id="SSF53067">
    <property type="entry name" value="Actin-like ATPase domain"/>
    <property type="match status" value="2"/>
</dbReference>
<dbReference type="Proteomes" id="UP000807825">
    <property type="component" value="Unassembled WGS sequence"/>
</dbReference>
<proteinExistence type="inferred from homology"/>
<dbReference type="Pfam" id="PF00012">
    <property type="entry name" value="HSP70"/>
    <property type="match status" value="2"/>
</dbReference>
<evidence type="ECO:0000313" key="5">
    <source>
        <dbReference type="EMBL" id="MBI5252239.1"/>
    </source>
</evidence>
<dbReference type="PANTHER" id="PTHR19375">
    <property type="entry name" value="HEAT SHOCK PROTEIN 70KDA"/>
    <property type="match status" value="1"/>
</dbReference>
<dbReference type="InterPro" id="IPR043129">
    <property type="entry name" value="ATPase_NBD"/>
</dbReference>
<dbReference type="Gene3D" id="3.90.640.10">
    <property type="entry name" value="Actin, Chain A, domain 4"/>
    <property type="match status" value="1"/>
</dbReference>
<evidence type="ECO:0000256" key="2">
    <source>
        <dbReference type="ARBA" id="ARBA00022741"/>
    </source>
</evidence>
<dbReference type="EMBL" id="JACRDE010000582">
    <property type="protein sequence ID" value="MBI5252239.1"/>
    <property type="molecule type" value="Genomic_DNA"/>
</dbReference>
<dbReference type="GO" id="GO:0140662">
    <property type="term" value="F:ATP-dependent protein folding chaperone"/>
    <property type="evidence" value="ECO:0007669"/>
    <property type="project" value="InterPro"/>
</dbReference>
<evidence type="ECO:0000256" key="3">
    <source>
        <dbReference type="ARBA" id="ARBA00022840"/>
    </source>
</evidence>
<dbReference type="CDD" id="cd24029">
    <property type="entry name" value="ASKHA_NBD_HSP70_DnaK_HscA_HscC"/>
    <property type="match status" value="1"/>
</dbReference>
<dbReference type="AlphaFoldDB" id="A0A9D6Z5L3"/>